<feature type="transmembrane region" description="Helical" evidence="1">
    <location>
        <begin position="68"/>
        <end position="88"/>
    </location>
</feature>
<dbReference type="EMBL" id="PUHY01000015">
    <property type="protein sequence ID" value="PQO29470.1"/>
    <property type="molecule type" value="Genomic_DNA"/>
</dbReference>
<evidence type="ECO:0000313" key="2">
    <source>
        <dbReference type="EMBL" id="PQO29470.1"/>
    </source>
</evidence>
<sequence length="139" mass="15178">MPDADTLVWGLKAFVFALTILGIAKLFCMLGLSSRMSDRGDELWSWITLITALCGVADNWAGKYVAGLGIALSAVSWVGTLVVLVVGWRNHRKYESTKRMIFLSCLVAAELILYGVFALCVVLFFQLLNPEAPSAPPQP</sequence>
<feature type="transmembrane region" description="Helical" evidence="1">
    <location>
        <begin position="100"/>
        <end position="128"/>
    </location>
</feature>
<gene>
    <name evidence="2" type="ORF">C5Y83_25740</name>
</gene>
<dbReference type="Proteomes" id="UP000238322">
    <property type="component" value="Unassembled WGS sequence"/>
</dbReference>
<protein>
    <submittedName>
        <fullName evidence="2">Uncharacterized protein</fullName>
    </submittedName>
</protein>
<comment type="caution">
    <text evidence="2">The sequence shown here is derived from an EMBL/GenBank/DDBJ whole genome shotgun (WGS) entry which is preliminary data.</text>
</comment>
<accession>A0A2S8FBH0</accession>
<dbReference type="RefSeq" id="WP_105332664.1">
    <property type="nucleotide sequence ID" value="NZ_PUHY01000015.1"/>
</dbReference>
<organism evidence="2 3">
    <name type="scientific">Blastopirellula marina</name>
    <dbReference type="NCBI Taxonomy" id="124"/>
    <lineage>
        <taxon>Bacteria</taxon>
        <taxon>Pseudomonadati</taxon>
        <taxon>Planctomycetota</taxon>
        <taxon>Planctomycetia</taxon>
        <taxon>Pirellulales</taxon>
        <taxon>Pirellulaceae</taxon>
        <taxon>Blastopirellula</taxon>
    </lineage>
</organism>
<proteinExistence type="predicted"/>
<feature type="transmembrane region" description="Helical" evidence="1">
    <location>
        <begin position="43"/>
        <end position="62"/>
    </location>
</feature>
<feature type="transmembrane region" description="Helical" evidence="1">
    <location>
        <begin position="6"/>
        <end position="31"/>
    </location>
</feature>
<keyword evidence="1" id="KW-1133">Transmembrane helix</keyword>
<evidence type="ECO:0000256" key="1">
    <source>
        <dbReference type="SAM" id="Phobius"/>
    </source>
</evidence>
<name>A0A2S8FBH0_9BACT</name>
<keyword evidence="1" id="KW-0812">Transmembrane</keyword>
<keyword evidence="1" id="KW-0472">Membrane</keyword>
<evidence type="ECO:0000313" key="3">
    <source>
        <dbReference type="Proteomes" id="UP000238322"/>
    </source>
</evidence>
<dbReference type="OrthoDB" id="9993701at2"/>
<reference evidence="2 3" key="1">
    <citation type="submission" date="2018-02" db="EMBL/GenBank/DDBJ databases">
        <title>Comparative genomes isolates from brazilian mangrove.</title>
        <authorList>
            <person name="Araujo J.E."/>
            <person name="Taketani R.G."/>
            <person name="Silva M.C.P."/>
            <person name="Loureco M.V."/>
            <person name="Andreote F.D."/>
        </authorList>
    </citation>
    <scope>NUCLEOTIDE SEQUENCE [LARGE SCALE GENOMIC DNA]</scope>
    <source>
        <strain evidence="2 3">Hex-1 MGV</strain>
    </source>
</reference>
<dbReference type="AlphaFoldDB" id="A0A2S8FBH0"/>